<evidence type="ECO:0008006" key="3">
    <source>
        <dbReference type="Google" id="ProtNLM"/>
    </source>
</evidence>
<proteinExistence type="predicted"/>
<keyword evidence="2" id="KW-1185">Reference proteome</keyword>
<evidence type="ECO:0000313" key="1">
    <source>
        <dbReference type="EMBL" id="GAA3709495.1"/>
    </source>
</evidence>
<dbReference type="RefSeq" id="WP_344947538.1">
    <property type="nucleotide sequence ID" value="NZ_BAABDC010000004.1"/>
</dbReference>
<reference evidence="2" key="1">
    <citation type="journal article" date="2019" name="Int. J. Syst. Evol. Microbiol.">
        <title>The Global Catalogue of Microorganisms (GCM) 10K type strain sequencing project: providing services to taxonomists for standard genome sequencing and annotation.</title>
        <authorList>
            <consortium name="The Broad Institute Genomics Platform"/>
            <consortium name="The Broad Institute Genome Sequencing Center for Infectious Disease"/>
            <person name="Wu L."/>
            <person name="Ma J."/>
        </authorList>
    </citation>
    <scope>NUCLEOTIDE SEQUENCE [LARGE SCALE GENOMIC DNA]</scope>
    <source>
        <strain evidence="2">JCM 17125</strain>
    </source>
</reference>
<accession>A0ABP7DSE0</accession>
<evidence type="ECO:0000313" key="2">
    <source>
        <dbReference type="Proteomes" id="UP001501468"/>
    </source>
</evidence>
<organism evidence="1 2">
    <name type="scientific">Terrabacter ginsenosidimutans</name>
    <dbReference type="NCBI Taxonomy" id="490575"/>
    <lineage>
        <taxon>Bacteria</taxon>
        <taxon>Bacillati</taxon>
        <taxon>Actinomycetota</taxon>
        <taxon>Actinomycetes</taxon>
        <taxon>Micrococcales</taxon>
        <taxon>Intrasporangiaceae</taxon>
        <taxon>Terrabacter</taxon>
    </lineage>
</organism>
<dbReference type="Proteomes" id="UP001501468">
    <property type="component" value="Unassembled WGS sequence"/>
</dbReference>
<name>A0ABP7DSE0_9MICO</name>
<sequence length="59" mass="6540">MPFGGLAFFADAGNGDQFFVNLGCNNAVYVWEHESDSRTWLAAAVLGYLEAWMRGELSH</sequence>
<gene>
    <name evidence="1" type="ORF">GCM10022399_27850</name>
</gene>
<comment type="caution">
    <text evidence="1">The sequence shown here is derived from an EMBL/GenBank/DDBJ whole genome shotgun (WGS) entry which is preliminary data.</text>
</comment>
<dbReference type="EMBL" id="BAABDC010000004">
    <property type="protein sequence ID" value="GAA3709495.1"/>
    <property type="molecule type" value="Genomic_DNA"/>
</dbReference>
<protein>
    <recommendedName>
        <fullName evidence="3">SMI1/KNR4 family protein</fullName>
    </recommendedName>
</protein>